<organism evidence="1 2">
    <name type="scientific">Caldinitratiruptor microaerophilus</name>
    <dbReference type="NCBI Taxonomy" id="671077"/>
    <lineage>
        <taxon>Bacteria</taxon>
        <taxon>Bacillati</taxon>
        <taxon>Bacillota</taxon>
        <taxon>Clostridia</taxon>
        <taxon>Eubacteriales</taxon>
        <taxon>Symbiobacteriaceae</taxon>
        <taxon>Caldinitratiruptor</taxon>
    </lineage>
</organism>
<proteinExistence type="predicted"/>
<name>A0AA35GBH9_9FIRM</name>
<sequence>MSRARTLFRGRNREWLADFIERGDDASGIVLIVELVTHPGVYNGTIHAGKDCRNIEEAWAFAEAWFAEHQREITEGES</sequence>
<dbReference type="Proteomes" id="UP001163687">
    <property type="component" value="Chromosome"/>
</dbReference>
<keyword evidence="2" id="KW-1185">Reference proteome</keyword>
<dbReference type="KEGG" id="cmic:caldi_34340"/>
<evidence type="ECO:0000313" key="1">
    <source>
        <dbReference type="EMBL" id="BDG62344.1"/>
    </source>
</evidence>
<dbReference type="AlphaFoldDB" id="A0AA35GBH9"/>
<protein>
    <submittedName>
        <fullName evidence="1">Uncharacterized protein</fullName>
    </submittedName>
</protein>
<evidence type="ECO:0000313" key="2">
    <source>
        <dbReference type="Proteomes" id="UP001163687"/>
    </source>
</evidence>
<accession>A0AA35GBH9</accession>
<gene>
    <name evidence="1" type="ORF">caldi_34340</name>
</gene>
<dbReference type="EMBL" id="AP025628">
    <property type="protein sequence ID" value="BDG62344.1"/>
    <property type="molecule type" value="Genomic_DNA"/>
</dbReference>
<reference evidence="1" key="1">
    <citation type="submission" date="2022-03" db="EMBL/GenBank/DDBJ databases">
        <title>Complete genome sequence of Caldinitratiruptor microaerophilus.</title>
        <authorList>
            <person name="Mukaiyama R."/>
            <person name="Nishiyama T."/>
            <person name="Ueda K."/>
        </authorList>
    </citation>
    <scope>NUCLEOTIDE SEQUENCE</scope>
    <source>
        <strain evidence="1">JCM 16183</strain>
    </source>
</reference>